<dbReference type="GO" id="GO:0016787">
    <property type="term" value="F:hydrolase activity"/>
    <property type="evidence" value="ECO:0007669"/>
    <property type="project" value="UniProtKB-KW"/>
</dbReference>
<dbReference type="OrthoDB" id="9780932at2"/>
<dbReference type="Gene3D" id="3.40.50.1820">
    <property type="entry name" value="alpha/beta hydrolase"/>
    <property type="match status" value="1"/>
</dbReference>
<evidence type="ECO:0000259" key="2">
    <source>
        <dbReference type="Pfam" id="PF12695"/>
    </source>
</evidence>
<protein>
    <submittedName>
        <fullName evidence="3">Alpha/beta hydrolase</fullName>
    </submittedName>
</protein>
<organism evidence="3 4">
    <name type="scientific">Anaerobacillus alkaliphilus</name>
    <dbReference type="NCBI Taxonomy" id="1548597"/>
    <lineage>
        <taxon>Bacteria</taxon>
        <taxon>Bacillati</taxon>
        <taxon>Bacillota</taxon>
        <taxon>Bacilli</taxon>
        <taxon>Bacillales</taxon>
        <taxon>Bacillaceae</taxon>
        <taxon>Anaerobacillus</taxon>
    </lineage>
</organism>
<dbReference type="InterPro" id="IPR029059">
    <property type="entry name" value="AB_hydrolase_5"/>
</dbReference>
<proteinExistence type="predicted"/>
<keyword evidence="1" id="KW-0472">Membrane</keyword>
<keyword evidence="1" id="KW-1133">Transmembrane helix</keyword>
<dbReference type="InterPro" id="IPR029058">
    <property type="entry name" value="AB_hydrolase_fold"/>
</dbReference>
<accession>A0A4Q0VLZ1</accession>
<keyword evidence="4" id="KW-1185">Reference proteome</keyword>
<dbReference type="EMBL" id="QOUX01000047">
    <property type="protein sequence ID" value="RXI96437.1"/>
    <property type="molecule type" value="Genomic_DNA"/>
</dbReference>
<evidence type="ECO:0000313" key="4">
    <source>
        <dbReference type="Proteomes" id="UP000290649"/>
    </source>
</evidence>
<comment type="caution">
    <text evidence="3">The sequence shown here is derived from an EMBL/GenBank/DDBJ whole genome shotgun (WGS) entry which is preliminary data.</text>
</comment>
<evidence type="ECO:0000256" key="1">
    <source>
        <dbReference type="SAM" id="Phobius"/>
    </source>
</evidence>
<sequence length="247" mass="27418">MKNRRKRLYKIVAWMMAIVTLVILGLIVTINVKTYQPMPEALMAMEAENVRVENRVIIFEPEGEVVGNLVFYQGGLVKTEAYAVLGKMLAENGFRVFLPKMPINLAITNTGVFDKVYQTYDNGKPWYIGGHSLGGASAAIFVANTQTQIDGFFFLGAYPSDSSDLASLDMPVISIAGSEDLVMNEDKFMTTKALLPGDTLYVVIDGGNHSNFGYYGFQKGDGQSFITREEQHQQVVNILKETFLGMR</sequence>
<dbReference type="AlphaFoldDB" id="A0A4Q0VLZ1"/>
<keyword evidence="3" id="KW-0378">Hydrolase</keyword>
<dbReference type="SUPFAM" id="SSF53474">
    <property type="entry name" value="alpha/beta-Hydrolases"/>
    <property type="match status" value="1"/>
</dbReference>
<feature type="domain" description="Alpha/beta hydrolase fold-5" evidence="2">
    <location>
        <begin position="69"/>
        <end position="232"/>
    </location>
</feature>
<keyword evidence="1" id="KW-0812">Transmembrane</keyword>
<gene>
    <name evidence="3" type="ORF">DS745_22250</name>
</gene>
<reference evidence="3 4" key="1">
    <citation type="journal article" date="2019" name="Int. J. Syst. Evol. Microbiol.">
        <title>Anaerobacillus alkaliphilus sp. nov., a novel alkaliphilic and moderately halophilic bacterium.</title>
        <authorList>
            <person name="Borsodi A.K."/>
            <person name="Aszalos J.M."/>
            <person name="Bihari P."/>
            <person name="Nagy I."/>
            <person name="Schumann P."/>
            <person name="Sproer C."/>
            <person name="Kovacs A.L."/>
            <person name="Boka K."/>
            <person name="Dobosy P."/>
            <person name="Ovari M."/>
            <person name="Szili-Kovacs T."/>
            <person name="Toth E."/>
        </authorList>
    </citation>
    <scope>NUCLEOTIDE SEQUENCE [LARGE SCALE GENOMIC DNA]</scope>
    <source>
        <strain evidence="3 4">B16-10</strain>
    </source>
</reference>
<name>A0A4Q0VLZ1_9BACI</name>
<dbReference type="RefSeq" id="WP_129080414.1">
    <property type="nucleotide sequence ID" value="NZ_QOUX01000047.1"/>
</dbReference>
<dbReference type="Proteomes" id="UP000290649">
    <property type="component" value="Unassembled WGS sequence"/>
</dbReference>
<dbReference type="Pfam" id="PF12695">
    <property type="entry name" value="Abhydrolase_5"/>
    <property type="match status" value="1"/>
</dbReference>
<evidence type="ECO:0000313" key="3">
    <source>
        <dbReference type="EMBL" id="RXI96437.1"/>
    </source>
</evidence>
<feature type="transmembrane region" description="Helical" evidence="1">
    <location>
        <begin position="12"/>
        <end position="32"/>
    </location>
</feature>